<accession>A0A178CLC6</accession>
<protein>
    <submittedName>
        <fullName evidence="2">Uncharacterized protein</fullName>
    </submittedName>
</protein>
<evidence type="ECO:0000313" key="3">
    <source>
        <dbReference type="Proteomes" id="UP000185904"/>
    </source>
</evidence>
<feature type="compositionally biased region" description="Polar residues" evidence="1">
    <location>
        <begin position="45"/>
        <end position="57"/>
    </location>
</feature>
<sequence length="235" mass="26883">MGGGLDDYLIDQLLRGVETVQKKVEEKEAQARAKAEKEALEVAATQQNSAQDASLSTEEPPASDEDADVEMRPLNDKDQYKKVGNEWWVRIYLGRRIPRLNAEMVIEDKDMKAKKRWRDTANEGYTRVLVHDPTVGRIYHHMAVLVQPRSVWPLSMFEVNASKLFYCTKSLVVKTPFYPTRNSVLTVVQPILHRYKKAAQKPIVLPLIDEDHFLAVVVHLILSSLEPETLRENGY</sequence>
<gene>
    <name evidence="2" type="ORF">AYO20_08880</name>
</gene>
<dbReference type="Proteomes" id="UP000185904">
    <property type="component" value="Unassembled WGS sequence"/>
</dbReference>
<dbReference type="RefSeq" id="XP_022496898.1">
    <property type="nucleotide sequence ID" value="XM_022647154.1"/>
</dbReference>
<dbReference type="GeneID" id="34592282"/>
<dbReference type="EMBL" id="LVCJ01000075">
    <property type="protein sequence ID" value="OAL30164.1"/>
    <property type="molecule type" value="Genomic_DNA"/>
</dbReference>
<dbReference type="InterPro" id="IPR011990">
    <property type="entry name" value="TPR-like_helical_dom_sf"/>
</dbReference>
<comment type="caution">
    <text evidence="2">The sequence shown here is derived from an EMBL/GenBank/DDBJ whole genome shotgun (WGS) entry which is preliminary data.</text>
</comment>
<feature type="region of interest" description="Disordered" evidence="1">
    <location>
        <begin position="26"/>
        <end position="68"/>
    </location>
</feature>
<dbReference type="OrthoDB" id="3764612at2759"/>
<dbReference type="AlphaFoldDB" id="A0A178CLC6"/>
<feature type="compositionally biased region" description="Basic and acidic residues" evidence="1">
    <location>
        <begin position="26"/>
        <end position="40"/>
    </location>
</feature>
<evidence type="ECO:0000313" key="2">
    <source>
        <dbReference type="EMBL" id="OAL30164.1"/>
    </source>
</evidence>
<name>A0A178CLC6_9EURO</name>
<organism evidence="2 3">
    <name type="scientific">Fonsecaea nubica</name>
    <dbReference type="NCBI Taxonomy" id="856822"/>
    <lineage>
        <taxon>Eukaryota</taxon>
        <taxon>Fungi</taxon>
        <taxon>Dikarya</taxon>
        <taxon>Ascomycota</taxon>
        <taxon>Pezizomycotina</taxon>
        <taxon>Eurotiomycetes</taxon>
        <taxon>Chaetothyriomycetidae</taxon>
        <taxon>Chaetothyriales</taxon>
        <taxon>Herpotrichiellaceae</taxon>
        <taxon>Fonsecaea</taxon>
    </lineage>
</organism>
<keyword evidence="3" id="KW-1185">Reference proteome</keyword>
<reference evidence="2 3" key="1">
    <citation type="submission" date="2016-03" db="EMBL/GenBank/DDBJ databases">
        <title>The draft genome sequence of Fonsecaea nubica causative agent of cutaneous subcutaneous infection in human host.</title>
        <authorList>
            <person name="Costa F."/>
            <person name="Sybren D.H."/>
            <person name="Raittz R.T."/>
            <person name="Weiss V.A."/>
            <person name="Leao A.C."/>
            <person name="Gomes R."/>
            <person name="De Souza E.M."/>
            <person name="Pedrosa F.O."/>
            <person name="Steffens M.B."/>
            <person name="Bombassaro A."/>
            <person name="Tadra-Sfeir M.Z."/>
            <person name="Moreno L.F."/>
            <person name="Najafzadeh M.J."/>
            <person name="Felipe M.S."/>
            <person name="Teixeira M."/>
            <person name="Sun J."/>
            <person name="Xi L."/>
            <person name="Castro M.A."/>
            <person name="Vicente V.A."/>
        </authorList>
    </citation>
    <scope>NUCLEOTIDE SEQUENCE [LARGE SCALE GENOMIC DNA]</scope>
    <source>
        <strain evidence="2 3">CBS 269.64</strain>
    </source>
</reference>
<evidence type="ECO:0000256" key="1">
    <source>
        <dbReference type="SAM" id="MobiDB-lite"/>
    </source>
</evidence>
<dbReference type="SUPFAM" id="SSF48452">
    <property type="entry name" value="TPR-like"/>
    <property type="match status" value="1"/>
</dbReference>
<proteinExistence type="predicted"/>